<keyword evidence="7" id="KW-1185">Reference proteome</keyword>
<evidence type="ECO:0000259" key="5">
    <source>
        <dbReference type="SMART" id="SM00235"/>
    </source>
</evidence>
<dbReference type="AlphaFoldDB" id="I7KKA0"/>
<organism evidence="6 7">
    <name type="scientific">Lactobacillus pasteurii DSM 23907 = CRBIP 24.76</name>
    <dbReference type="NCBI Taxonomy" id="1423790"/>
    <lineage>
        <taxon>Bacteria</taxon>
        <taxon>Bacillati</taxon>
        <taxon>Bacillota</taxon>
        <taxon>Bacilli</taxon>
        <taxon>Lactobacillales</taxon>
        <taxon>Lactobacillaceae</taxon>
        <taxon>Lactobacillus</taxon>
    </lineage>
</organism>
<reference evidence="6 7" key="1">
    <citation type="submission" date="2012-06" db="EMBL/GenBank/DDBJ databases">
        <title>Draft Genome Sequence of Lactobacillus pasteurii CRBIP 24.76T.</title>
        <authorList>
            <person name="Cousin S."/>
            <person name="Bouchier C."/>
            <person name="Loux V."/>
            <person name="Ma L."/>
            <person name="Creno S."/>
            <person name="Bizet C."/>
            <person name="Clermont D."/>
        </authorList>
    </citation>
    <scope>NUCLEOTIDE SEQUENCE [LARGE SCALE GENOMIC DNA]</scope>
    <source>
        <strain evidence="7">CRBIP 24.76T</strain>
    </source>
</reference>
<dbReference type="OrthoDB" id="2148705at2"/>
<dbReference type="GO" id="GO:0031012">
    <property type="term" value="C:extracellular matrix"/>
    <property type="evidence" value="ECO:0007669"/>
    <property type="project" value="InterPro"/>
</dbReference>
<dbReference type="GO" id="GO:0006508">
    <property type="term" value="P:proteolysis"/>
    <property type="evidence" value="ECO:0007669"/>
    <property type="project" value="UniProtKB-KW"/>
</dbReference>
<proteinExistence type="predicted"/>
<dbReference type="SMART" id="SM00235">
    <property type="entry name" value="ZnMc"/>
    <property type="match status" value="1"/>
</dbReference>
<keyword evidence="1 6" id="KW-0645">Protease</keyword>
<dbReference type="SUPFAM" id="SSF55486">
    <property type="entry name" value="Metalloproteases ('zincins'), catalytic domain"/>
    <property type="match status" value="1"/>
</dbReference>
<comment type="caution">
    <text evidence="6">The sequence shown here is derived from an EMBL/GenBank/DDBJ whole genome shotgun (WGS) entry which is preliminary data.</text>
</comment>
<dbReference type="STRING" id="1423790.BN53_08750"/>
<dbReference type="RefSeq" id="WP_009558832.1">
    <property type="nucleotide sequence ID" value="NZ_AYZN01000004.1"/>
</dbReference>
<dbReference type="InterPro" id="IPR006026">
    <property type="entry name" value="Peptidase_Metallo"/>
</dbReference>
<dbReference type="GO" id="GO:0004222">
    <property type="term" value="F:metalloendopeptidase activity"/>
    <property type="evidence" value="ECO:0007669"/>
    <property type="project" value="InterPro"/>
</dbReference>
<gene>
    <name evidence="6" type="ORF">BN53_08750</name>
</gene>
<dbReference type="InterPro" id="IPR001818">
    <property type="entry name" value="Pept_M10_metallopeptidase"/>
</dbReference>
<evidence type="ECO:0000256" key="2">
    <source>
        <dbReference type="ARBA" id="ARBA00022723"/>
    </source>
</evidence>
<accession>I7KKA0</accession>
<dbReference type="eggNOG" id="COG5549">
    <property type="taxonomic scope" value="Bacteria"/>
</dbReference>
<dbReference type="InterPro" id="IPR024079">
    <property type="entry name" value="MetalloPept_cat_dom_sf"/>
</dbReference>
<dbReference type="CDD" id="cd04268">
    <property type="entry name" value="ZnMc_MMP_like"/>
    <property type="match status" value="1"/>
</dbReference>
<evidence type="ECO:0000313" key="6">
    <source>
        <dbReference type="EMBL" id="CCI84289.1"/>
    </source>
</evidence>
<evidence type="ECO:0000256" key="4">
    <source>
        <dbReference type="ARBA" id="ARBA00022833"/>
    </source>
</evidence>
<evidence type="ECO:0000313" key="7">
    <source>
        <dbReference type="Proteomes" id="UP000009311"/>
    </source>
</evidence>
<name>I7KKA0_9LACO</name>
<dbReference type="Proteomes" id="UP000009311">
    <property type="component" value="Unassembled WGS sequence"/>
</dbReference>
<feature type="domain" description="Peptidase metallopeptidase" evidence="5">
    <location>
        <begin position="78"/>
        <end position="226"/>
    </location>
</feature>
<evidence type="ECO:0000256" key="1">
    <source>
        <dbReference type="ARBA" id="ARBA00022670"/>
    </source>
</evidence>
<dbReference type="EMBL" id="CAKD01000001">
    <property type="protein sequence ID" value="CCI84289.1"/>
    <property type="molecule type" value="Genomic_DNA"/>
</dbReference>
<dbReference type="Gene3D" id="3.40.390.10">
    <property type="entry name" value="Collagenase (Catalytic Domain)"/>
    <property type="match status" value="1"/>
</dbReference>
<dbReference type="GO" id="GO:0008270">
    <property type="term" value="F:zinc ion binding"/>
    <property type="evidence" value="ECO:0007669"/>
    <property type="project" value="InterPro"/>
</dbReference>
<sequence>MRRFFRFIRNLLLIGLIASGIWTYQHDKNIRLATNDSITTLVKRINQLINTGTLSTITTTSSTNKQADTSSDQDKNIDHQLWKEPQATVYLKLDNYPKLKQAALNAINIWNQTGAFTFELAQTKKKADIVISAMNDSDTSAAGQTSTTYNPITDHLISAKIQLNLFYLDNKDYSYNQARITNTVEHELGHAIGLNHTDKVSVMYPKGSYYTIQPRDIAAVKKLYQKK</sequence>
<evidence type="ECO:0000256" key="3">
    <source>
        <dbReference type="ARBA" id="ARBA00022801"/>
    </source>
</evidence>
<protein>
    <submittedName>
        <fullName evidence="6">Zn-dependent protease</fullName>
    </submittedName>
</protein>
<keyword evidence="2" id="KW-0479">Metal-binding</keyword>
<dbReference type="Pfam" id="PF00413">
    <property type="entry name" value="Peptidase_M10"/>
    <property type="match status" value="1"/>
</dbReference>
<keyword evidence="4" id="KW-0862">Zinc</keyword>
<keyword evidence="3" id="KW-0378">Hydrolase</keyword>